<dbReference type="AlphaFoldDB" id="A0A1U7PMH3"/>
<reference evidence="4" key="1">
    <citation type="submission" date="2017-01" db="EMBL/GenBank/DDBJ databases">
        <authorList>
            <person name="Varghese N."/>
            <person name="Submissions S."/>
        </authorList>
    </citation>
    <scope>NUCLEOTIDE SEQUENCE [LARGE SCALE GENOMIC DNA]</scope>
    <source>
        <strain evidence="4">MNA4</strain>
    </source>
</reference>
<dbReference type="InterPro" id="IPR005545">
    <property type="entry name" value="YCII"/>
</dbReference>
<accession>A0A1U7PMH3</accession>
<gene>
    <name evidence="3" type="ORF">SAMN05428946_0767</name>
</gene>
<dbReference type="Proteomes" id="UP000187550">
    <property type="component" value="Unassembled WGS sequence"/>
</dbReference>
<sequence>MNYYAVYLPMKDEELSATYRPDHLAYLDARMAEGKVKAKGRFTDGSGGLVIYQADSAEDVEEYVKHDPYIVNGARSYVIKEWEAAFAE</sequence>
<dbReference type="InterPro" id="IPR011008">
    <property type="entry name" value="Dimeric_a/b-barrel"/>
</dbReference>
<protein>
    <recommendedName>
        <fullName evidence="2">YCII-related domain-containing protein</fullName>
    </recommendedName>
</protein>
<dbReference type="RefSeq" id="WP_076757016.1">
    <property type="nucleotide sequence ID" value="NZ_FTPL01000001.1"/>
</dbReference>
<proteinExistence type="inferred from homology"/>
<dbReference type="STRING" id="550447.SAMN05428946_0767"/>
<dbReference type="OrthoDB" id="162319at2"/>
<keyword evidence="4" id="KW-1185">Reference proteome</keyword>
<evidence type="ECO:0000313" key="4">
    <source>
        <dbReference type="Proteomes" id="UP000187550"/>
    </source>
</evidence>
<dbReference type="EMBL" id="FTPL01000001">
    <property type="protein sequence ID" value="SIT71707.1"/>
    <property type="molecule type" value="Genomic_DNA"/>
</dbReference>
<dbReference type="PANTHER" id="PTHR37828">
    <property type="entry name" value="GSR2449 PROTEIN"/>
    <property type="match status" value="1"/>
</dbReference>
<dbReference type="Pfam" id="PF03795">
    <property type="entry name" value="YCII"/>
    <property type="match status" value="1"/>
</dbReference>
<evidence type="ECO:0000259" key="2">
    <source>
        <dbReference type="Pfam" id="PF03795"/>
    </source>
</evidence>
<name>A0A1U7PMH3_9BACI</name>
<evidence type="ECO:0000313" key="3">
    <source>
        <dbReference type="EMBL" id="SIT71707.1"/>
    </source>
</evidence>
<comment type="similarity">
    <text evidence="1">Belongs to the YciI family.</text>
</comment>
<dbReference type="Gene3D" id="3.30.70.1060">
    <property type="entry name" value="Dimeric alpha+beta barrel"/>
    <property type="match status" value="1"/>
</dbReference>
<organism evidence="3 4">
    <name type="scientific">Edaphobacillus lindanitolerans</name>
    <dbReference type="NCBI Taxonomy" id="550447"/>
    <lineage>
        <taxon>Bacteria</taxon>
        <taxon>Bacillati</taxon>
        <taxon>Bacillota</taxon>
        <taxon>Bacilli</taxon>
        <taxon>Bacillales</taxon>
        <taxon>Bacillaceae</taxon>
        <taxon>Edaphobacillus</taxon>
    </lineage>
</organism>
<evidence type="ECO:0000256" key="1">
    <source>
        <dbReference type="ARBA" id="ARBA00007689"/>
    </source>
</evidence>
<dbReference type="PANTHER" id="PTHR37828:SF1">
    <property type="entry name" value="YCII-RELATED DOMAIN-CONTAINING PROTEIN"/>
    <property type="match status" value="1"/>
</dbReference>
<feature type="domain" description="YCII-related" evidence="2">
    <location>
        <begin position="4"/>
        <end position="83"/>
    </location>
</feature>
<dbReference type="SUPFAM" id="SSF54909">
    <property type="entry name" value="Dimeric alpha+beta barrel"/>
    <property type="match status" value="1"/>
</dbReference>